<evidence type="ECO:0000313" key="2">
    <source>
        <dbReference type="EMBL" id="CAK7209272.1"/>
    </source>
</evidence>
<dbReference type="EMBL" id="CAWUHD010000002">
    <property type="protein sequence ID" value="CAK7209272.1"/>
    <property type="molecule type" value="Genomic_DNA"/>
</dbReference>
<feature type="region of interest" description="Disordered" evidence="1">
    <location>
        <begin position="142"/>
        <end position="187"/>
    </location>
</feature>
<feature type="region of interest" description="Disordered" evidence="1">
    <location>
        <begin position="1"/>
        <end position="57"/>
    </location>
</feature>
<feature type="region of interest" description="Disordered" evidence="1">
    <location>
        <begin position="450"/>
        <end position="485"/>
    </location>
</feature>
<evidence type="ECO:0000313" key="3">
    <source>
        <dbReference type="Proteomes" id="UP001642482"/>
    </source>
</evidence>
<organism evidence="2 3">
    <name type="scientific">Sporothrix eucalyptigena</name>
    <dbReference type="NCBI Taxonomy" id="1812306"/>
    <lineage>
        <taxon>Eukaryota</taxon>
        <taxon>Fungi</taxon>
        <taxon>Dikarya</taxon>
        <taxon>Ascomycota</taxon>
        <taxon>Pezizomycotina</taxon>
        <taxon>Sordariomycetes</taxon>
        <taxon>Sordariomycetidae</taxon>
        <taxon>Ophiostomatales</taxon>
        <taxon>Ophiostomataceae</taxon>
        <taxon>Sporothrix</taxon>
    </lineage>
</organism>
<comment type="caution">
    <text evidence="2">The sequence shown here is derived from an EMBL/GenBank/DDBJ whole genome shotgun (WGS) entry which is preliminary data.</text>
</comment>
<feature type="region of interest" description="Disordered" evidence="1">
    <location>
        <begin position="209"/>
        <end position="264"/>
    </location>
</feature>
<feature type="compositionally biased region" description="Low complexity" evidence="1">
    <location>
        <begin position="213"/>
        <end position="230"/>
    </location>
</feature>
<evidence type="ECO:0000256" key="1">
    <source>
        <dbReference type="SAM" id="MobiDB-lite"/>
    </source>
</evidence>
<feature type="compositionally biased region" description="Polar residues" evidence="1">
    <location>
        <begin position="10"/>
        <end position="31"/>
    </location>
</feature>
<sequence>MDSHTEKQPVGTQMSPSLNTMDNNNSKQNQIPAAAAHRTSASSPSLSLLPPPLPQRDARRNSYVLDALLTSKTARTADTTTVTNVAGVAGPPTPLDIYLSSEEDASSMGDLSDFDFDDDDLDFDEATGACTVELATTASVVRTNSNSSSNTSSSTAATSVSLPNDKTTTTISSQTHTRRHSHDTARVVSVVYAGKPSLVDLGLERAARRRSLNSRTSTSSSSSVGLSETRPSTSSGGSMLSTAPSTTVSPAKQHKRNSSSGSMMASFRARKLAMTASDTATINRSLVPTLTSLDTTMSPPHLPTHSPTSESAPVNAAAITNTPTTTTSTSQSDLVASPAIAAPARSYTTSMLMSGPSNTSVASSPRTPTFGYGTGNLLRGVTRSLTLSGRRGLGRKESAAADKTDMLAASPVLLPAHLPAETVNALVSSGHNNNAGNRKSLAMSVVSAMTSMTAPPPGPPNEEGQEENGKNSSVTPTSTVPRMALPPASIVVSKKSTGSSFLGTLTGRRRSLKLL</sequence>
<dbReference type="Proteomes" id="UP001642482">
    <property type="component" value="Unassembled WGS sequence"/>
</dbReference>
<keyword evidence="3" id="KW-1185">Reference proteome</keyword>
<reference evidence="2 3" key="1">
    <citation type="submission" date="2024-01" db="EMBL/GenBank/DDBJ databases">
        <authorList>
            <person name="Allen C."/>
            <person name="Tagirdzhanova G."/>
        </authorList>
    </citation>
    <scope>NUCLEOTIDE SEQUENCE [LARGE SCALE GENOMIC DNA]</scope>
</reference>
<gene>
    <name evidence="2" type="ORF">SEUCBS140593_000441</name>
</gene>
<name>A0ABP0APV7_9PEZI</name>
<protein>
    <submittedName>
        <fullName evidence="2">Uncharacterized protein</fullName>
    </submittedName>
</protein>
<feature type="compositionally biased region" description="Polar residues" evidence="1">
    <location>
        <begin position="231"/>
        <end position="250"/>
    </location>
</feature>
<feature type="compositionally biased region" description="Low complexity" evidence="1">
    <location>
        <begin position="142"/>
        <end position="175"/>
    </location>
</feature>
<proteinExistence type="predicted"/>
<accession>A0ABP0APV7</accession>